<dbReference type="RefSeq" id="WP_138603834.1">
    <property type="nucleotide sequence ID" value="NZ_VCIA01000001.1"/>
</dbReference>
<gene>
    <name evidence="2" type="ORF">FFL34_13225</name>
</gene>
<dbReference type="PROSITE" id="PS51459">
    <property type="entry name" value="FIDO"/>
    <property type="match status" value="1"/>
</dbReference>
<dbReference type="InterPro" id="IPR053737">
    <property type="entry name" value="Type_II_TA_Toxin"/>
</dbReference>
<accession>A0A5S3QM31</accession>
<comment type="caution">
    <text evidence="2">The sequence shown here is derived from an EMBL/GenBank/DDBJ whole genome shotgun (WGS) entry which is preliminary data.</text>
</comment>
<dbReference type="PANTHER" id="PTHR39426">
    <property type="entry name" value="HOMOLOGY TO DEATH-ON-CURING PROTEIN OF PHAGE P1"/>
    <property type="match status" value="1"/>
</dbReference>
<dbReference type="InterPro" id="IPR003812">
    <property type="entry name" value="Fido"/>
</dbReference>
<evidence type="ECO:0000259" key="1">
    <source>
        <dbReference type="PROSITE" id="PS51459"/>
    </source>
</evidence>
<dbReference type="GO" id="GO:0016301">
    <property type="term" value="F:kinase activity"/>
    <property type="evidence" value="ECO:0007669"/>
    <property type="project" value="InterPro"/>
</dbReference>
<reference evidence="2 3" key="1">
    <citation type="submission" date="2019-05" db="EMBL/GenBank/DDBJ databases">
        <title>Genomic analysis of Lentibacillus sp. NKC220-2.</title>
        <authorList>
            <person name="Oh Y.J."/>
        </authorList>
    </citation>
    <scope>NUCLEOTIDE SEQUENCE [LARGE SCALE GENOMIC DNA]</scope>
    <source>
        <strain evidence="2 3">NKC220-2</strain>
    </source>
</reference>
<proteinExistence type="predicted"/>
<dbReference type="PANTHER" id="PTHR39426:SF1">
    <property type="entry name" value="HOMOLOGY TO DEATH-ON-CURING PROTEIN OF PHAGE P1"/>
    <property type="match status" value="1"/>
</dbReference>
<dbReference type="Proteomes" id="UP000306980">
    <property type="component" value="Unassembled WGS sequence"/>
</dbReference>
<dbReference type="Gene3D" id="1.20.120.1870">
    <property type="entry name" value="Fic/DOC protein, Fido domain"/>
    <property type="match status" value="1"/>
</dbReference>
<dbReference type="AlphaFoldDB" id="A0A5S3QM31"/>
<evidence type="ECO:0000313" key="2">
    <source>
        <dbReference type="EMBL" id="TMN22940.1"/>
    </source>
</evidence>
<organism evidence="2 3">
    <name type="scientific">Lentibacillus cibarius</name>
    <dbReference type="NCBI Taxonomy" id="2583219"/>
    <lineage>
        <taxon>Bacteria</taxon>
        <taxon>Bacillati</taxon>
        <taxon>Bacillota</taxon>
        <taxon>Bacilli</taxon>
        <taxon>Bacillales</taxon>
        <taxon>Bacillaceae</taxon>
        <taxon>Lentibacillus</taxon>
    </lineage>
</organism>
<dbReference type="InterPro" id="IPR036597">
    <property type="entry name" value="Fido-like_dom_sf"/>
</dbReference>
<dbReference type="SUPFAM" id="SSF140931">
    <property type="entry name" value="Fic-like"/>
    <property type="match status" value="1"/>
</dbReference>
<dbReference type="Pfam" id="PF02661">
    <property type="entry name" value="Fic"/>
    <property type="match status" value="1"/>
</dbReference>
<dbReference type="InterPro" id="IPR006440">
    <property type="entry name" value="Doc"/>
</dbReference>
<dbReference type="EMBL" id="VCIA01000001">
    <property type="protein sequence ID" value="TMN22940.1"/>
    <property type="molecule type" value="Genomic_DNA"/>
</dbReference>
<protein>
    <recommendedName>
        <fullName evidence="1">Fido domain-containing protein</fullName>
    </recommendedName>
</protein>
<name>A0A5S3QM31_9BACI</name>
<dbReference type="OrthoDB" id="9802752at2"/>
<feature type="domain" description="Fido" evidence="1">
    <location>
        <begin position="6"/>
        <end position="121"/>
    </location>
</feature>
<sequence>MNVEYLDLQDVIDLHSLTLERDGGLEGREPGKLEAKLALPMSGYGDFEKYPSIEEKAAVYLYELSSGHCFVDGNKRTAYLSTFVEGEEVIDFVPKVANNNIRPPFTETVFWILRHAYKKEE</sequence>
<evidence type="ECO:0000313" key="3">
    <source>
        <dbReference type="Proteomes" id="UP000306980"/>
    </source>
</evidence>